<sequence length="197" mass="21175">MKLRVLVIDANETRAAGTQAALAAEGCVVLIPPPAPVPPLADLVQILRPDAVLIEMDNPDRDALEQAEILHPDAGTRAAPILLFAPGGDEEAVAEALRAGVSAYAAPGVDFGKVKPLLDLAIAHFRAFSTLKVELAAAQRSLADRKHIERAKGIVMRERGCDEAEAYRHLRRLAMDRGQRLSEIAQQIITVAELLSK</sequence>
<evidence type="ECO:0000259" key="2">
    <source>
        <dbReference type="PROSITE" id="PS50110"/>
    </source>
</evidence>
<dbReference type="Pfam" id="PF03861">
    <property type="entry name" value="ANTAR"/>
    <property type="match status" value="1"/>
</dbReference>
<dbReference type="Gene3D" id="3.40.50.2300">
    <property type="match status" value="1"/>
</dbReference>
<dbReference type="InterPro" id="IPR001789">
    <property type="entry name" value="Sig_transdc_resp-reg_receiver"/>
</dbReference>
<organism evidence="4 5">
    <name type="scientific">Elstera litoralis</name>
    <dbReference type="NCBI Taxonomy" id="552518"/>
    <lineage>
        <taxon>Bacteria</taxon>
        <taxon>Pseudomonadati</taxon>
        <taxon>Pseudomonadota</taxon>
        <taxon>Alphaproteobacteria</taxon>
        <taxon>Rhodospirillales</taxon>
        <taxon>Rhodospirillaceae</taxon>
        <taxon>Elstera</taxon>
    </lineage>
</organism>
<dbReference type="OrthoDB" id="9795002at2"/>
<evidence type="ECO:0000259" key="3">
    <source>
        <dbReference type="PROSITE" id="PS50921"/>
    </source>
</evidence>
<dbReference type="Proteomes" id="UP000033774">
    <property type="component" value="Unassembled WGS sequence"/>
</dbReference>
<evidence type="ECO:0000313" key="4">
    <source>
        <dbReference type="EMBL" id="KJV09035.1"/>
    </source>
</evidence>
<evidence type="ECO:0000313" key="5">
    <source>
        <dbReference type="Proteomes" id="UP000033774"/>
    </source>
</evidence>
<keyword evidence="5" id="KW-1185">Reference proteome</keyword>
<dbReference type="GO" id="GO:0000160">
    <property type="term" value="P:phosphorelay signal transduction system"/>
    <property type="evidence" value="ECO:0007669"/>
    <property type="project" value="InterPro"/>
</dbReference>
<dbReference type="InterPro" id="IPR011006">
    <property type="entry name" value="CheY-like_superfamily"/>
</dbReference>
<proteinExistence type="predicted"/>
<comment type="caution">
    <text evidence="4">The sequence shown here is derived from an EMBL/GenBank/DDBJ whole genome shotgun (WGS) entry which is preliminary data.</text>
</comment>
<dbReference type="SMART" id="SM01012">
    <property type="entry name" value="ANTAR"/>
    <property type="match status" value="1"/>
</dbReference>
<evidence type="ECO:0000256" key="1">
    <source>
        <dbReference type="PROSITE-ProRule" id="PRU00169"/>
    </source>
</evidence>
<dbReference type="Gene3D" id="1.10.10.10">
    <property type="entry name" value="Winged helix-like DNA-binding domain superfamily/Winged helix DNA-binding domain"/>
    <property type="match status" value="1"/>
</dbReference>
<dbReference type="PIRSF" id="PIRSF036382">
    <property type="entry name" value="RR_antiterm"/>
    <property type="match status" value="1"/>
</dbReference>
<dbReference type="RefSeq" id="WP_045776401.1">
    <property type="nucleotide sequence ID" value="NZ_LAJY01000378.1"/>
</dbReference>
<dbReference type="SUPFAM" id="SSF52172">
    <property type="entry name" value="CheY-like"/>
    <property type="match status" value="1"/>
</dbReference>
<gene>
    <name evidence="4" type="ORF">VZ95_13970</name>
</gene>
<name>A0A0F3IQK9_9PROT</name>
<evidence type="ECO:0008006" key="6">
    <source>
        <dbReference type="Google" id="ProtNLM"/>
    </source>
</evidence>
<feature type="domain" description="ANTAR" evidence="3">
    <location>
        <begin position="128"/>
        <end position="189"/>
    </location>
</feature>
<dbReference type="InterPro" id="IPR008327">
    <property type="entry name" value="Sig_transdc_resp-reg_antiterm"/>
</dbReference>
<accession>A0A0F3IQK9</accession>
<reference evidence="4 5" key="1">
    <citation type="submission" date="2015-03" db="EMBL/GenBank/DDBJ databases">
        <title>Draft genome sequence of Elstera litoralis.</title>
        <authorList>
            <person name="Rahalkar M.C."/>
            <person name="Dhakephalkar P.K."/>
            <person name="Pore S.D."/>
            <person name="Arora P."/>
            <person name="Kapse N.G."/>
            <person name="Pandit P.S."/>
        </authorList>
    </citation>
    <scope>NUCLEOTIDE SEQUENCE [LARGE SCALE GENOMIC DNA]</scope>
    <source>
        <strain evidence="4 5">Dia-1</strain>
    </source>
</reference>
<dbReference type="PROSITE" id="PS50110">
    <property type="entry name" value="RESPONSE_REGULATORY"/>
    <property type="match status" value="1"/>
</dbReference>
<dbReference type="PROSITE" id="PS50921">
    <property type="entry name" value="ANTAR"/>
    <property type="match status" value="1"/>
</dbReference>
<dbReference type="GO" id="GO:0003723">
    <property type="term" value="F:RNA binding"/>
    <property type="evidence" value="ECO:0007669"/>
    <property type="project" value="InterPro"/>
</dbReference>
<dbReference type="InterPro" id="IPR005561">
    <property type="entry name" value="ANTAR"/>
</dbReference>
<dbReference type="AlphaFoldDB" id="A0A0F3IQK9"/>
<dbReference type="EMBL" id="LAJY01000378">
    <property type="protein sequence ID" value="KJV09035.1"/>
    <property type="molecule type" value="Genomic_DNA"/>
</dbReference>
<comment type="caution">
    <text evidence="1">Lacks conserved residue(s) required for the propagation of feature annotation.</text>
</comment>
<feature type="domain" description="Response regulatory" evidence="2">
    <location>
        <begin position="4"/>
        <end position="122"/>
    </location>
</feature>
<protein>
    <recommendedName>
        <fullName evidence="6">ANTAR domain-containing protein</fullName>
    </recommendedName>
</protein>
<dbReference type="InterPro" id="IPR036388">
    <property type="entry name" value="WH-like_DNA-bd_sf"/>
</dbReference>